<evidence type="ECO:0000256" key="4">
    <source>
        <dbReference type="ARBA" id="ARBA00023027"/>
    </source>
</evidence>
<dbReference type="Gene3D" id="3.40.1190.20">
    <property type="match status" value="2"/>
</dbReference>
<reference evidence="8 9" key="1">
    <citation type="journal article" date="2020" name="Nat. Food">
        <title>A phased Vanilla planifolia genome enables genetic improvement of flavour and production.</title>
        <authorList>
            <person name="Hasing T."/>
            <person name="Tang H."/>
            <person name="Brym M."/>
            <person name="Khazi F."/>
            <person name="Huang T."/>
            <person name="Chambers A.H."/>
        </authorList>
    </citation>
    <scope>NUCLEOTIDE SEQUENCE [LARGE SCALE GENOMIC DNA]</scope>
    <source>
        <tissue evidence="8">Leaf</tissue>
    </source>
</reference>
<evidence type="ECO:0000256" key="5">
    <source>
        <dbReference type="ARBA" id="ARBA00023239"/>
    </source>
</evidence>
<keyword evidence="5 6" id="KW-0456">Lyase</keyword>
<comment type="catalytic activity">
    <reaction evidence="6">
        <text>(6S)-NADPHX + ATP = ADP + phosphate + NADPH + H(+)</text>
        <dbReference type="Rhea" id="RHEA:32231"/>
        <dbReference type="ChEBI" id="CHEBI:15378"/>
        <dbReference type="ChEBI" id="CHEBI:30616"/>
        <dbReference type="ChEBI" id="CHEBI:43474"/>
        <dbReference type="ChEBI" id="CHEBI:57783"/>
        <dbReference type="ChEBI" id="CHEBI:64076"/>
        <dbReference type="ChEBI" id="CHEBI:456216"/>
        <dbReference type="EC" id="4.2.1.93"/>
    </reaction>
</comment>
<evidence type="ECO:0000313" key="8">
    <source>
        <dbReference type="EMBL" id="KAG0494297.1"/>
    </source>
</evidence>
<dbReference type="InterPro" id="IPR000631">
    <property type="entry name" value="CARKD"/>
</dbReference>
<evidence type="ECO:0000256" key="2">
    <source>
        <dbReference type="ARBA" id="ARBA00022840"/>
    </source>
</evidence>
<accession>A0A835RZ82</accession>
<dbReference type="PANTHER" id="PTHR12592:SF0">
    <property type="entry name" value="ATP-DEPENDENT (S)-NAD(P)H-HYDRATE DEHYDRATASE"/>
    <property type="match status" value="1"/>
</dbReference>
<proteinExistence type="inferred from homology"/>
<comment type="cofactor">
    <cofactor evidence="6">
        <name>Mg(2+)</name>
        <dbReference type="ChEBI" id="CHEBI:18420"/>
    </cofactor>
</comment>
<organism evidence="8 9">
    <name type="scientific">Vanilla planifolia</name>
    <name type="common">Vanilla</name>
    <dbReference type="NCBI Taxonomy" id="51239"/>
    <lineage>
        <taxon>Eukaryota</taxon>
        <taxon>Viridiplantae</taxon>
        <taxon>Streptophyta</taxon>
        <taxon>Embryophyta</taxon>
        <taxon>Tracheophyta</taxon>
        <taxon>Spermatophyta</taxon>
        <taxon>Magnoliopsida</taxon>
        <taxon>Liliopsida</taxon>
        <taxon>Asparagales</taxon>
        <taxon>Orchidaceae</taxon>
        <taxon>Vanilloideae</taxon>
        <taxon>Vanilleae</taxon>
        <taxon>Vanilla</taxon>
    </lineage>
</organism>
<keyword evidence="6" id="KW-0597">Phosphoprotein</keyword>
<sequence>MFRQRSLLWVNGKGFIVVFGSDGQVLFYLVWLTGVWVVGGGVRKQKGHPKFIFLSPAAFGCRQQEAAFSGKIFGWFLLLHWKAVEQTVKARFFLLLRPMRRFNARVPLNWTPIQYKGQAGKIAVIGGCREYTGAPYFAATSPSKYYKSYSPELIVHPVLEESYSVRDEEKASVCAKVLGEVNKWMERFDCIVVGPGLGRDPFLLDCVGEIMRQARESKPTVIDGSSLFTRIGGPTILRKGKTDLISDGLTVDEVDIFGSPRRCGGQGDILSGSVAVFSSWARQRLAIVEESYKLSNVNPMVLGSIAGSALLRKAASFAYANKKRSTLTTDIIDYLGRSLEHICPAN</sequence>
<feature type="domain" description="YjeF C-terminal" evidence="7">
    <location>
        <begin position="99"/>
        <end position="342"/>
    </location>
</feature>
<dbReference type="Proteomes" id="UP000639772">
    <property type="component" value="Unassembled WGS sequence"/>
</dbReference>
<evidence type="ECO:0000313" key="9">
    <source>
        <dbReference type="Proteomes" id="UP000639772"/>
    </source>
</evidence>
<dbReference type="CDD" id="cd01171">
    <property type="entry name" value="YXKO-related"/>
    <property type="match status" value="1"/>
</dbReference>
<dbReference type="HAMAP" id="MF_01965">
    <property type="entry name" value="NADHX_dehydratase"/>
    <property type="match status" value="1"/>
</dbReference>
<dbReference type="GO" id="GO:0046496">
    <property type="term" value="P:nicotinamide nucleotide metabolic process"/>
    <property type="evidence" value="ECO:0007669"/>
    <property type="project" value="UniProtKB-UniRule"/>
</dbReference>
<evidence type="ECO:0000256" key="1">
    <source>
        <dbReference type="ARBA" id="ARBA00022741"/>
    </source>
</evidence>
<dbReference type="EC" id="4.2.1.93" evidence="6"/>
<evidence type="ECO:0000256" key="3">
    <source>
        <dbReference type="ARBA" id="ARBA00022857"/>
    </source>
</evidence>
<keyword evidence="1 6" id="KW-0547">Nucleotide-binding</keyword>
<feature type="binding site" evidence="6">
    <location>
        <position position="268"/>
    </location>
    <ligand>
        <name>(6S)-NADPHX</name>
        <dbReference type="ChEBI" id="CHEBI:64076"/>
    </ligand>
</feature>
<comment type="function">
    <text evidence="6">Catalyzes the dehydration of the S-form of NAD(P)HX at the expense of ATP, which is converted to ADP. Together with NAD(P)HX epimerase, which catalyzes the epimerization of the S- and R-forms, the enzyme allows the repair of both epimers of NAD(P)HX, a damaged form of NAD(P)H that is a result of enzymatic or heat-dependent hydration.</text>
</comment>
<comment type="catalytic activity">
    <reaction evidence="6">
        <text>(6S)-NADHX + ATP = ADP + phosphate + NADH + H(+)</text>
        <dbReference type="Rhea" id="RHEA:19017"/>
        <dbReference type="ChEBI" id="CHEBI:15378"/>
        <dbReference type="ChEBI" id="CHEBI:30616"/>
        <dbReference type="ChEBI" id="CHEBI:43474"/>
        <dbReference type="ChEBI" id="CHEBI:57945"/>
        <dbReference type="ChEBI" id="CHEBI:64074"/>
        <dbReference type="ChEBI" id="CHEBI:456216"/>
        <dbReference type="EC" id="4.2.1.93"/>
    </reaction>
</comment>
<protein>
    <recommendedName>
        <fullName evidence="6">ATP-dependent (S)-NAD(P)H-hydrate dehydratase</fullName>
        <ecNumber evidence="6">4.2.1.93</ecNumber>
    </recommendedName>
    <alternativeName>
        <fullName evidence="6">ATP-dependent NAD(P)HX dehydratase</fullName>
    </alternativeName>
</protein>
<dbReference type="OrthoDB" id="8110916at2759"/>
<keyword evidence="4 6" id="KW-0520">NAD</keyword>
<dbReference type="EMBL" id="JADCNM010000002">
    <property type="protein sequence ID" value="KAG0494297.1"/>
    <property type="molecule type" value="Genomic_DNA"/>
</dbReference>
<dbReference type="SUPFAM" id="SSF53613">
    <property type="entry name" value="Ribokinase-like"/>
    <property type="match status" value="1"/>
</dbReference>
<keyword evidence="3" id="KW-0521">NADP</keyword>
<dbReference type="AlphaFoldDB" id="A0A835RZ82"/>
<evidence type="ECO:0000256" key="6">
    <source>
        <dbReference type="HAMAP-Rule" id="MF_03157"/>
    </source>
</evidence>
<name>A0A835RZ82_VANPL</name>
<dbReference type="GO" id="GO:0047453">
    <property type="term" value="F:ATP-dependent NAD(P)H-hydrate dehydratase activity"/>
    <property type="evidence" value="ECO:0007669"/>
    <property type="project" value="UniProtKB-UniRule"/>
</dbReference>
<dbReference type="Pfam" id="PF01256">
    <property type="entry name" value="Carb_kinase"/>
    <property type="match status" value="1"/>
</dbReference>
<dbReference type="PROSITE" id="PS51383">
    <property type="entry name" value="YJEF_C_3"/>
    <property type="match status" value="1"/>
</dbReference>
<keyword evidence="2 6" id="KW-0067">ATP-binding</keyword>
<feature type="binding site" evidence="6">
    <location>
        <position position="196"/>
    </location>
    <ligand>
        <name>(6S)-NADPHX</name>
        <dbReference type="ChEBI" id="CHEBI:64076"/>
    </ligand>
</feature>
<comment type="similarity">
    <text evidence="6">Belongs to the NnrD/CARKD family.</text>
</comment>
<comment type="caution">
    <text evidence="6">Lacks conserved residue(s) required for the propagation of feature annotation.</text>
</comment>
<comment type="caution">
    <text evidence="8">The sequence shown here is derived from an EMBL/GenBank/DDBJ whole genome shotgun (WGS) entry which is preliminary data.</text>
</comment>
<dbReference type="GO" id="GO:0005524">
    <property type="term" value="F:ATP binding"/>
    <property type="evidence" value="ECO:0007669"/>
    <property type="project" value="UniProtKB-KW"/>
</dbReference>
<dbReference type="PANTHER" id="PTHR12592">
    <property type="entry name" value="ATP-DEPENDENT (S)-NAD(P)H-HYDRATE DEHYDRATASE FAMILY MEMBER"/>
    <property type="match status" value="1"/>
</dbReference>
<dbReference type="InterPro" id="IPR029056">
    <property type="entry name" value="Ribokinase-like"/>
</dbReference>
<evidence type="ECO:0000259" key="7">
    <source>
        <dbReference type="PROSITE" id="PS51383"/>
    </source>
</evidence>
<gene>
    <name evidence="8" type="ORF">HPP92_005291</name>
</gene>
<dbReference type="GO" id="GO:0110051">
    <property type="term" value="P:metabolite repair"/>
    <property type="evidence" value="ECO:0007669"/>
    <property type="project" value="TreeGrafter"/>
</dbReference>
<feature type="binding site" evidence="6">
    <location>
        <begin position="258"/>
        <end position="267"/>
    </location>
    <ligand>
        <name>ATP</name>
        <dbReference type="ChEBI" id="CHEBI:30616"/>
    </ligand>
</feature>